<sequence length="105" mass="11873">MQRKSVMCIRQPKSILKNHSVSIFKADCINIGFDVALDIMCNGNLKPTMTIQKQRKKMACNGTCSPSKAKMFSRQSYDFLKVSNKQGCMFGVCFVLLLNAIRLFI</sequence>
<evidence type="ECO:0000313" key="2">
    <source>
        <dbReference type="EMBL" id="KAK3600746.1"/>
    </source>
</evidence>
<reference evidence="2" key="2">
    <citation type="journal article" date="2021" name="Genome Biol. Evol.">
        <title>Developing a high-quality reference genome for a parasitic bivalve with doubly uniparental inheritance (Bivalvia: Unionida).</title>
        <authorList>
            <person name="Smith C.H."/>
        </authorList>
    </citation>
    <scope>NUCLEOTIDE SEQUENCE</scope>
    <source>
        <strain evidence="2">CHS0354</strain>
        <tissue evidence="2">Mantle</tissue>
    </source>
</reference>
<name>A0AAE0SZD4_9BIVA</name>
<keyword evidence="1" id="KW-0472">Membrane</keyword>
<feature type="transmembrane region" description="Helical" evidence="1">
    <location>
        <begin position="87"/>
        <end position="104"/>
    </location>
</feature>
<comment type="caution">
    <text evidence="2">The sequence shown here is derived from an EMBL/GenBank/DDBJ whole genome shotgun (WGS) entry which is preliminary data.</text>
</comment>
<keyword evidence="3" id="KW-1185">Reference proteome</keyword>
<protein>
    <submittedName>
        <fullName evidence="2">Uncharacterized protein</fullName>
    </submittedName>
</protein>
<evidence type="ECO:0000313" key="3">
    <source>
        <dbReference type="Proteomes" id="UP001195483"/>
    </source>
</evidence>
<dbReference type="Proteomes" id="UP001195483">
    <property type="component" value="Unassembled WGS sequence"/>
</dbReference>
<dbReference type="EMBL" id="JAEAOA010001046">
    <property type="protein sequence ID" value="KAK3600746.1"/>
    <property type="molecule type" value="Genomic_DNA"/>
</dbReference>
<keyword evidence="1" id="KW-0812">Transmembrane</keyword>
<reference evidence="2" key="1">
    <citation type="journal article" date="2021" name="Genome Biol. Evol.">
        <title>A High-Quality Reference Genome for a Parasitic Bivalve with Doubly Uniparental Inheritance (Bivalvia: Unionida).</title>
        <authorList>
            <person name="Smith C.H."/>
        </authorList>
    </citation>
    <scope>NUCLEOTIDE SEQUENCE</scope>
    <source>
        <strain evidence="2">CHS0354</strain>
    </source>
</reference>
<organism evidence="2 3">
    <name type="scientific">Potamilus streckersoni</name>
    <dbReference type="NCBI Taxonomy" id="2493646"/>
    <lineage>
        <taxon>Eukaryota</taxon>
        <taxon>Metazoa</taxon>
        <taxon>Spiralia</taxon>
        <taxon>Lophotrochozoa</taxon>
        <taxon>Mollusca</taxon>
        <taxon>Bivalvia</taxon>
        <taxon>Autobranchia</taxon>
        <taxon>Heteroconchia</taxon>
        <taxon>Palaeoheterodonta</taxon>
        <taxon>Unionida</taxon>
        <taxon>Unionoidea</taxon>
        <taxon>Unionidae</taxon>
        <taxon>Ambleminae</taxon>
        <taxon>Lampsilini</taxon>
        <taxon>Potamilus</taxon>
    </lineage>
</organism>
<evidence type="ECO:0000256" key="1">
    <source>
        <dbReference type="SAM" id="Phobius"/>
    </source>
</evidence>
<keyword evidence="1" id="KW-1133">Transmembrane helix</keyword>
<reference evidence="2" key="3">
    <citation type="submission" date="2023-05" db="EMBL/GenBank/DDBJ databases">
        <authorList>
            <person name="Smith C.H."/>
        </authorList>
    </citation>
    <scope>NUCLEOTIDE SEQUENCE</scope>
    <source>
        <strain evidence="2">CHS0354</strain>
        <tissue evidence="2">Mantle</tissue>
    </source>
</reference>
<dbReference type="AlphaFoldDB" id="A0AAE0SZD4"/>
<gene>
    <name evidence="2" type="ORF">CHS0354_017034</name>
</gene>
<proteinExistence type="predicted"/>
<accession>A0AAE0SZD4</accession>